<sequence length="104" mass="11995">MSEARKDLSDDELTAVLNTETAQINWLELQPYFARGQVIVVHRDLDLIVVGRELIRDNTAQFQRWTEAEQVAGVSNVQAQSWYDQKKDLWALVIAPWVLVQDRA</sequence>
<protein>
    <submittedName>
        <fullName evidence="1">DUF2288 domain-containing protein</fullName>
    </submittedName>
</protein>
<dbReference type="AlphaFoldDB" id="A0AB38YEX3"/>
<dbReference type="InterPro" id="IPR018741">
    <property type="entry name" value="DUF2288"/>
</dbReference>
<dbReference type="EMBL" id="CP101717">
    <property type="protein sequence ID" value="WLD57939.1"/>
    <property type="molecule type" value="Genomic_DNA"/>
</dbReference>
<dbReference type="RefSeq" id="WP_304995222.1">
    <property type="nucleotide sequence ID" value="NZ_CP101717.1"/>
</dbReference>
<accession>A0AB38YEX3</accession>
<name>A0AB38YEX3_9GAMM</name>
<reference evidence="1" key="1">
    <citation type="submission" date="2022-07" db="EMBL/GenBank/DDBJ databases">
        <title>Complete genome sequence of Salinispirillum sp. LH10-3-1 capable of multiple carbohydrate inversion isolated from a soda lake.</title>
        <authorList>
            <person name="Liu J."/>
            <person name="Zhai Y."/>
            <person name="Zhang H."/>
            <person name="Yang H."/>
            <person name="Qu J."/>
            <person name="Li J."/>
        </authorList>
    </citation>
    <scope>NUCLEOTIDE SEQUENCE</scope>
    <source>
        <strain evidence="1">LH 10-3-1</strain>
    </source>
</reference>
<gene>
    <name evidence="1" type="ORF">NFC81_14675</name>
</gene>
<proteinExistence type="predicted"/>
<dbReference type="Pfam" id="PF10052">
    <property type="entry name" value="DUF2288"/>
    <property type="match status" value="1"/>
</dbReference>
<organism evidence="1">
    <name type="scientific">Salinispirillum sp. LH 10-3-1</name>
    <dbReference type="NCBI Taxonomy" id="2952525"/>
    <lineage>
        <taxon>Bacteria</taxon>
        <taxon>Pseudomonadati</taxon>
        <taxon>Pseudomonadota</taxon>
        <taxon>Gammaproteobacteria</taxon>
        <taxon>Oceanospirillales</taxon>
        <taxon>Saccharospirillaceae</taxon>
        <taxon>Salinispirillum</taxon>
    </lineage>
</organism>
<evidence type="ECO:0000313" key="1">
    <source>
        <dbReference type="EMBL" id="WLD57939.1"/>
    </source>
</evidence>